<feature type="transmembrane region" description="Helical" evidence="1">
    <location>
        <begin position="12"/>
        <end position="32"/>
    </location>
</feature>
<protein>
    <submittedName>
        <fullName evidence="3">Membrane protein</fullName>
    </submittedName>
    <submittedName>
        <fullName evidence="2">YitT family protein</fullName>
    </submittedName>
</protein>
<dbReference type="RefSeq" id="WP_047334381.1">
    <property type="nucleotide sequence ID" value="NZ_AP035890.1"/>
</dbReference>
<keyword evidence="1" id="KW-0812">Transmembrane</keyword>
<dbReference type="AlphaFoldDB" id="A0A1Y4R2K7"/>
<reference evidence="4" key="1">
    <citation type="submission" date="2017-04" db="EMBL/GenBank/DDBJ databases">
        <title>Function of individual gut microbiota members based on whole genome sequencing of pure cultures obtained from chicken caecum.</title>
        <authorList>
            <person name="Medvecky M."/>
            <person name="Cejkova D."/>
            <person name="Polansky O."/>
            <person name="Karasova D."/>
            <person name="Kubasova T."/>
            <person name="Cizek A."/>
            <person name="Rychlik I."/>
        </authorList>
    </citation>
    <scope>NUCLEOTIDE SEQUENCE [LARGE SCALE GENOMIC DNA]</scope>
    <source>
        <strain evidence="4">An144</strain>
    </source>
</reference>
<feature type="transmembrane region" description="Helical" evidence="1">
    <location>
        <begin position="108"/>
        <end position="131"/>
    </location>
</feature>
<evidence type="ECO:0000313" key="4">
    <source>
        <dbReference type="Proteomes" id="UP000196074"/>
    </source>
</evidence>
<dbReference type="Pfam" id="PF19700">
    <property type="entry name" value="DUF6198"/>
    <property type="match status" value="1"/>
</dbReference>
<dbReference type="Proteomes" id="UP001255696">
    <property type="component" value="Unassembled WGS sequence"/>
</dbReference>
<dbReference type="PANTHER" id="PTHR40078:SF1">
    <property type="entry name" value="INTEGRAL MEMBRANE PROTEIN"/>
    <property type="match status" value="1"/>
</dbReference>
<dbReference type="EMBL" id="NFLC01000007">
    <property type="protein sequence ID" value="OUQ10753.1"/>
    <property type="molecule type" value="Genomic_DNA"/>
</dbReference>
<gene>
    <name evidence="3" type="ORF">B5E88_04780</name>
    <name evidence="2" type="ORF">P7H47_06980</name>
</gene>
<reference evidence="3" key="2">
    <citation type="journal article" date="2018" name="BMC Genomics">
        <title>Whole genome sequencing and function prediction of 133 gut anaerobes isolated from chicken caecum in pure cultures.</title>
        <authorList>
            <person name="Medvecky M."/>
            <person name="Cejkova D."/>
            <person name="Polansky O."/>
            <person name="Karasova D."/>
            <person name="Kubasova T."/>
            <person name="Cizek A."/>
            <person name="Rychlik I."/>
        </authorList>
    </citation>
    <scope>NUCLEOTIDE SEQUENCE</scope>
    <source>
        <strain evidence="3">An144</strain>
    </source>
</reference>
<sequence>MLKNIQVSQLVKIIVGTLLVALGITLMITSQLGVDTLSVALFGVMNFIPWKFGYLTLTFNLIILAFALFFDRQQVGLGSFANAFGVGLTVNALTPILTANEFLTSHTYLTMILGIVVYGLGVGIYVAGNLGSAAVECLTMMIVKATKFPLRYVRISLDALMVVIGLLLGSQSFGIGTIICVITTGFIMERVLIFFERLEQKAQDSLISQVK</sequence>
<dbReference type="Proteomes" id="UP000196074">
    <property type="component" value="Unassembled WGS sequence"/>
</dbReference>
<dbReference type="PANTHER" id="PTHR40078">
    <property type="entry name" value="INTEGRAL MEMBRANE PROTEIN-RELATED"/>
    <property type="match status" value="1"/>
</dbReference>
<dbReference type="InterPro" id="IPR038750">
    <property type="entry name" value="YczE/YyaS-like"/>
</dbReference>
<feature type="transmembrane region" description="Helical" evidence="1">
    <location>
        <begin position="52"/>
        <end position="70"/>
    </location>
</feature>
<feature type="transmembrane region" description="Helical" evidence="1">
    <location>
        <begin position="77"/>
        <end position="96"/>
    </location>
</feature>
<evidence type="ECO:0000313" key="2">
    <source>
        <dbReference type="EMBL" id="MDT2796985.1"/>
    </source>
</evidence>
<proteinExistence type="predicted"/>
<keyword evidence="1" id="KW-0472">Membrane</keyword>
<evidence type="ECO:0000256" key="1">
    <source>
        <dbReference type="SAM" id="Phobius"/>
    </source>
</evidence>
<name>A0A1Y4R2K7_9ENTE</name>
<accession>A0A1Y4R2K7</accession>
<comment type="caution">
    <text evidence="3">The sequence shown here is derived from an EMBL/GenBank/DDBJ whole genome shotgun (WGS) entry which is preliminary data.</text>
</comment>
<evidence type="ECO:0000313" key="3">
    <source>
        <dbReference type="EMBL" id="OUQ10753.1"/>
    </source>
</evidence>
<feature type="transmembrane region" description="Helical" evidence="1">
    <location>
        <begin position="152"/>
        <end position="169"/>
    </location>
</feature>
<keyword evidence="1" id="KW-1133">Transmembrane helix</keyword>
<organism evidence="3 4">
    <name type="scientific">Enterococcus cecorum</name>
    <dbReference type="NCBI Taxonomy" id="44008"/>
    <lineage>
        <taxon>Bacteria</taxon>
        <taxon>Bacillati</taxon>
        <taxon>Bacillota</taxon>
        <taxon>Bacilli</taxon>
        <taxon>Lactobacillales</taxon>
        <taxon>Enterococcaceae</taxon>
        <taxon>Enterococcus</taxon>
    </lineage>
</organism>
<feature type="transmembrane region" description="Helical" evidence="1">
    <location>
        <begin position="175"/>
        <end position="195"/>
    </location>
</feature>
<reference evidence="2" key="3">
    <citation type="submission" date="2023-03" db="EMBL/GenBank/DDBJ databases">
        <authorList>
            <person name="Shen W."/>
            <person name="Cai J."/>
        </authorList>
    </citation>
    <scope>NUCLEOTIDE SEQUENCE</scope>
    <source>
        <strain evidence="2">B245-2</strain>
    </source>
</reference>
<dbReference type="EMBL" id="JARQBI010000014">
    <property type="protein sequence ID" value="MDT2796985.1"/>
    <property type="molecule type" value="Genomic_DNA"/>
</dbReference>